<comment type="function">
    <text evidence="1 11">May help in the organization of the PsaL subunit.</text>
</comment>
<dbReference type="GeneID" id="39332283"/>
<dbReference type="InterPro" id="IPR001302">
    <property type="entry name" value="PSI_PsaI"/>
</dbReference>
<geneLocation type="chloroplast" evidence="12"/>
<dbReference type="SUPFAM" id="SSF81540">
    <property type="entry name" value="Subunit VIII of photosystem I reaction centre, PsaI"/>
    <property type="match status" value="1"/>
</dbReference>
<dbReference type="GO" id="GO:0009535">
    <property type="term" value="C:chloroplast thylakoid membrane"/>
    <property type="evidence" value="ECO:0007669"/>
    <property type="project" value="UniProtKB-SubCell"/>
</dbReference>
<organism evidence="12">
    <name type="scientific">Selaginella vardei</name>
    <dbReference type="NCBI Taxonomy" id="189576"/>
    <lineage>
        <taxon>Eukaryota</taxon>
        <taxon>Viridiplantae</taxon>
        <taxon>Streptophyta</taxon>
        <taxon>Embryophyta</taxon>
        <taxon>Tracheophyta</taxon>
        <taxon>Lycopodiopsida</taxon>
        <taxon>Selaginellales</taxon>
        <taxon>Selaginellaceae</taxon>
        <taxon>Selaginella</taxon>
    </lineage>
</organism>
<keyword evidence="8 11" id="KW-1133">Transmembrane helix</keyword>
<dbReference type="RefSeq" id="YP_009561371.1">
    <property type="nucleotide sequence ID" value="NC_041099.1"/>
</dbReference>
<keyword evidence="6 11" id="KW-0812">Transmembrane</keyword>
<accession>A0A410KKP4</accession>
<dbReference type="InterPro" id="IPR036357">
    <property type="entry name" value="PSI_PsaI_sf"/>
</dbReference>
<evidence type="ECO:0000256" key="4">
    <source>
        <dbReference type="ARBA" id="ARBA00019929"/>
    </source>
</evidence>
<evidence type="ECO:0000256" key="1">
    <source>
        <dbReference type="ARBA" id="ARBA00003541"/>
    </source>
</evidence>
<evidence type="ECO:0000256" key="9">
    <source>
        <dbReference type="ARBA" id="ARBA00023078"/>
    </source>
</evidence>
<evidence type="ECO:0000256" key="6">
    <source>
        <dbReference type="ARBA" id="ARBA00022692"/>
    </source>
</evidence>
<evidence type="ECO:0000256" key="7">
    <source>
        <dbReference type="ARBA" id="ARBA00022836"/>
    </source>
</evidence>
<comment type="similarity">
    <text evidence="3 11">Belongs to the PsaI family.</text>
</comment>
<gene>
    <name evidence="11 12" type="primary">psaI</name>
</gene>
<keyword evidence="7 11" id="KW-0603">Photosystem I</keyword>
<evidence type="ECO:0000313" key="12">
    <source>
        <dbReference type="EMBL" id="QAR48791.1"/>
    </source>
</evidence>
<keyword evidence="10 11" id="KW-0472">Membrane</keyword>
<evidence type="ECO:0000256" key="2">
    <source>
        <dbReference type="ARBA" id="ARBA00004581"/>
    </source>
</evidence>
<evidence type="ECO:0000256" key="5">
    <source>
        <dbReference type="ARBA" id="ARBA00022531"/>
    </source>
</evidence>
<protein>
    <recommendedName>
        <fullName evidence="4 11">Photosystem I reaction center subunit VIII</fullName>
        <shortName evidence="11">PSI-I</shortName>
    </recommendedName>
</protein>
<keyword evidence="5 11" id="KW-0602">Photosynthesis</keyword>
<keyword evidence="12" id="KW-0934">Plastid</keyword>
<evidence type="ECO:0000256" key="10">
    <source>
        <dbReference type="ARBA" id="ARBA00023136"/>
    </source>
</evidence>
<dbReference type="Pfam" id="PF00796">
    <property type="entry name" value="PSI_8"/>
    <property type="match status" value="1"/>
</dbReference>
<keyword evidence="9 11" id="KW-0793">Thylakoid</keyword>
<name>A0A410KKP4_9TRAC</name>
<evidence type="ECO:0000256" key="3">
    <source>
        <dbReference type="ARBA" id="ARBA00005252"/>
    </source>
</evidence>
<dbReference type="AlphaFoldDB" id="A0A410KKP4"/>
<keyword evidence="12" id="KW-0150">Chloroplast</keyword>
<dbReference type="HAMAP" id="MF_00431">
    <property type="entry name" value="PSI_PsaI"/>
    <property type="match status" value="1"/>
</dbReference>
<reference evidence="12" key="1">
    <citation type="submission" date="2017-10" db="EMBL/GenBank/DDBJ databases">
        <authorList>
            <person name="Zhang H."/>
            <person name="Zhang X."/>
        </authorList>
    </citation>
    <scope>NUCLEOTIDE SEQUENCE</scope>
</reference>
<proteinExistence type="inferred from homology"/>
<sequence>MTAFHSPSVPVPPVGLVLPAITMALPLTYLEGDEIV</sequence>
<evidence type="ECO:0000256" key="8">
    <source>
        <dbReference type="ARBA" id="ARBA00022989"/>
    </source>
</evidence>
<comment type="subcellular location">
    <subcellularLocation>
        <location evidence="2 11">Plastid</location>
        <location evidence="2 11">Chloroplast thylakoid membrane</location>
        <topology evidence="2 11">Single-pass membrane protein</topology>
    </subcellularLocation>
</comment>
<dbReference type="EMBL" id="MG272482">
    <property type="protein sequence ID" value="QAR48791.1"/>
    <property type="molecule type" value="Genomic_DNA"/>
</dbReference>
<dbReference type="GO" id="GO:0015979">
    <property type="term" value="P:photosynthesis"/>
    <property type="evidence" value="ECO:0007669"/>
    <property type="project" value="UniProtKB-UniRule"/>
</dbReference>
<evidence type="ECO:0000256" key="11">
    <source>
        <dbReference type="HAMAP-Rule" id="MF_00431"/>
    </source>
</evidence>
<dbReference type="GO" id="GO:0009522">
    <property type="term" value="C:photosystem I"/>
    <property type="evidence" value="ECO:0007669"/>
    <property type="project" value="UniProtKB-KW"/>
</dbReference>
<reference evidence="12" key="2">
    <citation type="journal article" date="2019" name="J. ISSAAS">
        <title>Direct Repeats Co-occur with Few Short Dispersed Repeats in Plastid Genome of A Spikemoss, Selaginella vardei (Selaginellaceae, Lycophyta).</title>
        <authorList>
            <person name="Zhang H.-R."/>
            <person name="Zhang X.-C."/>
            <person name="Xiang Q.-P."/>
        </authorList>
    </citation>
    <scope>NUCLEOTIDE SEQUENCE</scope>
</reference>